<evidence type="ECO:0000313" key="3">
    <source>
        <dbReference type="Proteomes" id="UP000602510"/>
    </source>
</evidence>
<organism evidence="1 3">
    <name type="scientific">Phytophthora infestans</name>
    <name type="common">Potato late blight agent</name>
    <name type="synonym">Botrytis infestans</name>
    <dbReference type="NCBI Taxonomy" id="4787"/>
    <lineage>
        <taxon>Eukaryota</taxon>
        <taxon>Sar</taxon>
        <taxon>Stramenopiles</taxon>
        <taxon>Oomycota</taxon>
        <taxon>Peronosporomycetes</taxon>
        <taxon>Peronosporales</taxon>
        <taxon>Peronosporaceae</taxon>
        <taxon>Phytophthora</taxon>
    </lineage>
</organism>
<name>A0A833SC09_PHYIN</name>
<reference evidence="1" key="1">
    <citation type="submission" date="2020-04" db="EMBL/GenBank/DDBJ databases">
        <title>Hybrid Assembly of Korean Phytophthora infestans isolates.</title>
        <authorList>
            <person name="Prokchorchik M."/>
            <person name="Lee Y."/>
            <person name="Seo J."/>
            <person name="Cho J.-H."/>
            <person name="Park Y.-E."/>
            <person name="Jang D.-C."/>
            <person name="Im J.-S."/>
            <person name="Choi J.-G."/>
            <person name="Park H.-J."/>
            <person name="Lee G.-B."/>
            <person name="Lee Y.-G."/>
            <person name="Hong S.-Y."/>
            <person name="Cho K."/>
            <person name="Sohn K.H."/>
        </authorList>
    </citation>
    <scope>NUCLEOTIDE SEQUENCE</scope>
    <source>
        <strain evidence="1">KR_1_A1</strain>
        <strain evidence="2">KR_2_A2</strain>
    </source>
</reference>
<dbReference type="Proteomes" id="UP000704712">
    <property type="component" value="Unassembled WGS sequence"/>
</dbReference>
<evidence type="ECO:0000313" key="2">
    <source>
        <dbReference type="EMBL" id="KAF4139710.1"/>
    </source>
</evidence>
<gene>
    <name evidence="1" type="ORF">GN244_ATG16619</name>
    <name evidence="2" type="ORF">GN958_ATG11195</name>
</gene>
<evidence type="ECO:0000313" key="1">
    <source>
        <dbReference type="EMBL" id="KAF4031523.1"/>
    </source>
</evidence>
<dbReference type="Proteomes" id="UP000602510">
    <property type="component" value="Unassembled WGS sequence"/>
</dbReference>
<sequence length="153" mass="16461">MFVKSETIISNRALFSSVRTGVLNFFPMDLNLAFEFLDHSDAIAVLFSKWLCILHKAVAPSTDVSGSFAALTKTQAAESAESADPVALRSTYPPVSLRCPSPTAALCPATPGLTVLRSPALWSRCAPLLQSAGSLRRVNFVRRPVSAPWLEAV</sequence>
<dbReference type="EMBL" id="JAACNO010001551">
    <property type="protein sequence ID" value="KAF4139710.1"/>
    <property type="molecule type" value="Genomic_DNA"/>
</dbReference>
<dbReference type="AlphaFoldDB" id="A0A833SC09"/>
<comment type="caution">
    <text evidence="1">The sequence shown here is derived from an EMBL/GenBank/DDBJ whole genome shotgun (WGS) entry which is preliminary data.</text>
</comment>
<proteinExistence type="predicted"/>
<keyword evidence="3" id="KW-1185">Reference proteome</keyword>
<dbReference type="EMBL" id="WSZM01000572">
    <property type="protein sequence ID" value="KAF4031523.1"/>
    <property type="molecule type" value="Genomic_DNA"/>
</dbReference>
<accession>A0A833SC09</accession>
<protein>
    <submittedName>
        <fullName evidence="1">Uncharacterized protein</fullName>
    </submittedName>
</protein>